<reference evidence="9" key="1">
    <citation type="submission" date="2017-05" db="EMBL/GenBank/DDBJ databases">
        <authorList>
            <person name="Rodrigo-Torres L."/>
            <person name="Arahal R. D."/>
            <person name="Lucena T."/>
        </authorList>
    </citation>
    <scope>NUCLEOTIDE SEQUENCE [LARGE SCALE GENOMIC DNA]</scope>
    <source>
        <strain evidence="9">CECT 8649</strain>
    </source>
</reference>
<dbReference type="PROSITE" id="PS51352">
    <property type="entry name" value="THIOREDOXIN_2"/>
    <property type="match status" value="1"/>
</dbReference>
<dbReference type="Gene3D" id="3.40.30.10">
    <property type="entry name" value="Glutaredoxin"/>
    <property type="match status" value="1"/>
</dbReference>
<dbReference type="InterPro" id="IPR004799">
    <property type="entry name" value="Periplasmic_diS_OxRdtase_DsbE"/>
</dbReference>
<dbReference type="InterPro" id="IPR036249">
    <property type="entry name" value="Thioredoxin-like_sf"/>
</dbReference>
<dbReference type="GO" id="GO:0015036">
    <property type="term" value="F:disulfide oxidoreductase activity"/>
    <property type="evidence" value="ECO:0007669"/>
    <property type="project" value="InterPro"/>
</dbReference>
<dbReference type="InterPro" id="IPR017937">
    <property type="entry name" value="Thioredoxin_CS"/>
</dbReference>
<dbReference type="PROSITE" id="PS00194">
    <property type="entry name" value="THIOREDOXIN_1"/>
    <property type="match status" value="1"/>
</dbReference>
<keyword evidence="6" id="KW-1133">Transmembrane helix</keyword>
<dbReference type="SUPFAM" id="SSF52833">
    <property type="entry name" value="Thioredoxin-like"/>
    <property type="match status" value="1"/>
</dbReference>
<dbReference type="RefSeq" id="WP_235871941.1">
    <property type="nucleotide sequence ID" value="NZ_FXXP01000002.1"/>
</dbReference>
<dbReference type="GO" id="GO:0030288">
    <property type="term" value="C:outer membrane-bounded periplasmic space"/>
    <property type="evidence" value="ECO:0007669"/>
    <property type="project" value="InterPro"/>
</dbReference>
<sequence length="189" mass="20552">MSEQEGKKGGVPLLMILPPLVFMGFAALVYFGMQRGNTRELPSAFINQPAPAVTEVALDGYDPVTKEMLSSGEVTLVNFWASWCPPCRVEHPNLMKMQADGLRIAGVNFKDKTAQAQRFLGEGGNPFMAVAFDPPGRTAIDWGVTAPPETFIVDGQGKVLFRFTGPLVGSDYEQRFLPALEKALASQSK</sequence>
<dbReference type="AlphaFoldDB" id="A0A238JGE4"/>
<dbReference type="PANTHER" id="PTHR42852">
    <property type="entry name" value="THIOL:DISULFIDE INTERCHANGE PROTEIN DSBE"/>
    <property type="match status" value="1"/>
</dbReference>
<dbReference type="GO" id="GO:0017004">
    <property type="term" value="P:cytochrome complex assembly"/>
    <property type="evidence" value="ECO:0007669"/>
    <property type="project" value="UniProtKB-KW"/>
</dbReference>
<dbReference type="InterPro" id="IPR050553">
    <property type="entry name" value="Thioredoxin_ResA/DsbE_sf"/>
</dbReference>
<protein>
    <submittedName>
        <fullName evidence="8">Thiol:disulfide interchange protein CycY</fullName>
    </submittedName>
</protein>
<feature type="transmembrane region" description="Helical" evidence="6">
    <location>
        <begin position="12"/>
        <end position="31"/>
    </location>
</feature>
<gene>
    <name evidence="8" type="primary">cycY_1</name>
    <name evidence="8" type="ORF">TRP8649_03013</name>
</gene>
<dbReference type="Pfam" id="PF08534">
    <property type="entry name" value="Redoxin"/>
    <property type="match status" value="1"/>
</dbReference>
<evidence type="ECO:0000313" key="8">
    <source>
        <dbReference type="EMBL" id="SMX28886.1"/>
    </source>
</evidence>
<dbReference type="InterPro" id="IPR013766">
    <property type="entry name" value="Thioredoxin_domain"/>
</dbReference>
<dbReference type="EMBL" id="FXXP01000002">
    <property type="protein sequence ID" value="SMX28886.1"/>
    <property type="molecule type" value="Genomic_DNA"/>
</dbReference>
<dbReference type="NCBIfam" id="TIGR00385">
    <property type="entry name" value="dsbE"/>
    <property type="match status" value="1"/>
</dbReference>
<evidence type="ECO:0000256" key="1">
    <source>
        <dbReference type="ARBA" id="ARBA00004196"/>
    </source>
</evidence>
<evidence type="ECO:0000256" key="4">
    <source>
        <dbReference type="ARBA" id="ARBA00023157"/>
    </source>
</evidence>
<dbReference type="PANTHER" id="PTHR42852:SF6">
    <property type="entry name" value="THIOL:DISULFIDE INTERCHANGE PROTEIN DSBE"/>
    <property type="match status" value="1"/>
</dbReference>
<keyword evidence="6" id="KW-0812">Transmembrane</keyword>
<keyword evidence="5" id="KW-0676">Redox-active center</keyword>
<evidence type="ECO:0000256" key="3">
    <source>
        <dbReference type="ARBA" id="ARBA00022748"/>
    </source>
</evidence>
<keyword evidence="9" id="KW-1185">Reference proteome</keyword>
<comment type="subcellular location">
    <subcellularLocation>
        <location evidence="1">Cell envelope</location>
    </subcellularLocation>
</comment>
<dbReference type="InterPro" id="IPR013740">
    <property type="entry name" value="Redoxin"/>
</dbReference>
<feature type="domain" description="Thioredoxin" evidence="7">
    <location>
        <begin position="44"/>
        <end position="185"/>
    </location>
</feature>
<proteinExistence type="inferred from homology"/>
<evidence type="ECO:0000313" key="9">
    <source>
        <dbReference type="Proteomes" id="UP000225972"/>
    </source>
</evidence>
<evidence type="ECO:0000256" key="2">
    <source>
        <dbReference type="ARBA" id="ARBA00007758"/>
    </source>
</evidence>
<comment type="similarity">
    <text evidence="2">Belongs to the thioredoxin family. DsbE subfamily.</text>
</comment>
<organism evidence="8 9">
    <name type="scientific">Pelagimonas phthalicica</name>
    <dbReference type="NCBI Taxonomy" id="1037362"/>
    <lineage>
        <taxon>Bacteria</taxon>
        <taxon>Pseudomonadati</taxon>
        <taxon>Pseudomonadota</taxon>
        <taxon>Alphaproteobacteria</taxon>
        <taxon>Rhodobacterales</taxon>
        <taxon>Roseobacteraceae</taxon>
        <taxon>Pelagimonas</taxon>
    </lineage>
</organism>
<name>A0A238JGE4_9RHOB</name>
<accession>A0A238JGE4</accession>
<dbReference type="Proteomes" id="UP000225972">
    <property type="component" value="Unassembled WGS sequence"/>
</dbReference>
<keyword evidence="4" id="KW-1015">Disulfide bond</keyword>
<evidence type="ECO:0000259" key="7">
    <source>
        <dbReference type="PROSITE" id="PS51352"/>
    </source>
</evidence>
<evidence type="ECO:0000256" key="6">
    <source>
        <dbReference type="SAM" id="Phobius"/>
    </source>
</evidence>
<keyword evidence="3" id="KW-0201">Cytochrome c-type biogenesis</keyword>
<keyword evidence="6" id="KW-0472">Membrane</keyword>
<evidence type="ECO:0000256" key="5">
    <source>
        <dbReference type="ARBA" id="ARBA00023284"/>
    </source>
</evidence>